<evidence type="ECO:0000256" key="5">
    <source>
        <dbReference type="ARBA" id="ARBA00022741"/>
    </source>
</evidence>
<comment type="similarity">
    <text evidence="1">Belongs to the mannose-6-phosphate isomerase type 2 family.</text>
</comment>
<dbReference type="InterPro" id="IPR051161">
    <property type="entry name" value="Mannose-6P_isomerase_type2"/>
</dbReference>
<dbReference type="EC" id="2.7.7.13" evidence="2"/>
<dbReference type="Gene3D" id="3.90.550.10">
    <property type="entry name" value="Spore Coat Polysaccharide Biosynthesis Protein SpsA, Chain A"/>
    <property type="match status" value="1"/>
</dbReference>
<protein>
    <recommendedName>
        <fullName evidence="2">mannose-1-phosphate guanylyltransferase</fullName>
        <ecNumber evidence="2">2.7.7.13</ecNumber>
    </recommendedName>
</protein>
<keyword evidence="4 10" id="KW-0548">Nucleotidyltransferase</keyword>
<comment type="catalytic activity">
    <reaction evidence="7">
        <text>alpha-D-mannose 1-phosphate + GTP + H(+) = GDP-alpha-D-mannose + diphosphate</text>
        <dbReference type="Rhea" id="RHEA:15229"/>
        <dbReference type="ChEBI" id="CHEBI:15378"/>
        <dbReference type="ChEBI" id="CHEBI:33019"/>
        <dbReference type="ChEBI" id="CHEBI:37565"/>
        <dbReference type="ChEBI" id="CHEBI:57527"/>
        <dbReference type="ChEBI" id="CHEBI:58409"/>
        <dbReference type="EC" id="2.7.7.13"/>
    </reaction>
</comment>
<dbReference type="CDD" id="cd02509">
    <property type="entry name" value="GDP-M1P_Guanylyltransferase"/>
    <property type="match status" value="1"/>
</dbReference>
<dbReference type="PANTHER" id="PTHR46390">
    <property type="entry name" value="MANNOSE-1-PHOSPHATE GUANYLYLTRANSFERASE"/>
    <property type="match status" value="1"/>
</dbReference>
<dbReference type="InterPro" id="IPR054566">
    <property type="entry name" value="ManC/GMP-like_b-helix"/>
</dbReference>
<evidence type="ECO:0000313" key="11">
    <source>
        <dbReference type="Proteomes" id="UP000243065"/>
    </source>
</evidence>
<dbReference type="GO" id="GO:0005525">
    <property type="term" value="F:GTP binding"/>
    <property type="evidence" value="ECO:0007669"/>
    <property type="project" value="UniProtKB-KW"/>
</dbReference>
<keyword evidence="3 10" id="KW-0808">Transferase</keyword>
<dbReference type="RefSeq" id="WP_072150845.1">
    <property type="nucleotide sequence ID" value="NZ_CZVH01000019.1"/>
</dbReference>
<evidence type="ECO:0000256" key="3">
    <source>
        <dbReference type="ARBA" id="ARBA00022679"/>
    </source>
</evidence>
<dbReference type="FunFam" id="3.90.550.10:FF:000046">
    <property type="entry name" value="Mannose-1-phosphate guanylyltransferase (GDP)"/>
    <property type="match status" value="1"/>
</dbReference>
<accession>A0A656CWK9</accession>
<reference evidence="10 11" key="1">
    <citation type="submission" date="2015-11" db="EMBL/GenBank/DDBJ databases">
        <authorList>
            <person name="Varghese N."/>
        </authorList>
    </citation>
    <scope>NUCLEOTIDE SEQUENCE [LARGE SCALE GENOMIC DNA]</scope>
    <source>
        <strain evidence="10 11">JGI-24</strain>
    </source>
</reference>
<keyword evidence="6" id="KW-0342">GTP-binding</keyword>
<evidence type="ECO:0000313" key="10">
    <source>
        <dbReference type="EMBL" id="CUT04706.1"/>
    </source>
</evidence>
<evidence type="ECO:0000256" key="6">
    <source>
        <dbReference type="ARBA" id="ARBA00023134"/>
    </source>
</evidence>
<dbReference type="SUPFAM" id="SSF53448">
    <property type="entry name" value="Nucleotide-diphospho-sugar transferases"/>
    <property type="match status" value="1"/>
</dbReference>
<dbReference type="PANTHER" id="PTHR46390:SF1">
    <property type="entry name" value="MANNOSE-1-PHOSPHATE GUANYLYLTRANSFERASE"/>
    <property type="match status" value="1"/>
</dbReference>
<feature type="domain" description="Nucleotidyl transferase" evidence="8">
    <location>
        <begin position="7"/>
        <end position="291"/>
    </location>
</feature>
<dbReference type="InterPro" id="IPR049577">
    <property type="entry name" value="GMPP_N"/>
</dbReference>
<dbReference type="GO" id="GO:0009298">
    <property type="term" value="P:GDP-mannose biosynthetic process"/>
    <property type="evidence" value="ECO:0007669"/>
    <property type="project" value="TreeGrafter"/>
</dbReference>
<dbReference type="GO" id="GO:0004475">
    <property type="term" value="F:mannose-1-phosphate guanylyltransferase (GTP) activity"/>
    <property type="evidence" value="ECO:0007669"/>
    <property type="project" value="UniProtKB-EC"/>
</dbReference>
<gene>
    <name evidence="10" type="ORF">JGI24_01545</name>
</gene>
<evidence type="ECO:0000256" key="1">
    <source>
        <dbReference type="ARBA" id="ARBA00006115"/>
    </source>
</evidence>
<evidence type="ECO:0000256" key="2">
    <source>
        <dbReference type="ARBA" id="ARBA00012387"/>
    </source>
</evidence>
<keyword evidence="5" id="KW-0547">Nucleotide-binding</keyword>
<evidence type="ECO:0000256" key="4">
    <source>
        <dbReference type="ARBA" id="ARBA00022695"/>
    </source>
</evidence>
<proteinExistence type="inferred from homology"/>
<dbReference type="Pfam" id="PF00483">
    <property type="entry name" value="NTP_transferase"/>
    <property type="match status" value="1"/>
</dbReference>
<evidence type="ECO:0000259" key="9">
    <source>
        <dbReference type="Pfam" id="PF22640"/>
    </source>
</evidence>
<dbReference type="InterPro" id="IPR029044">
    <property type="entry name" value="Nucleotide-diphossugar_trans"/>
</dbReference>
<dbReference type="InterPro" id="IPR005835">
    <property type="entry name" value="NTP_transferase_dom"/>
</dbReference>
<dbReference type="AlphaFoldDB" id="A0A656CWK9"/>
<dbReference type="EMBL" id="CZVU01000098">
    <property type="protein sequence ID" value="CUT04706.1"/>
    <property type="molecule type" value="Genomic_DNA"/>
</dbReference>
<evidence type="ECO:0000259" key="8">
    <source>
        <dbReference type="Pfam" id="PF00483"/>
    </source>
</evidence>
<dbReference type="Proteomes" id="UP000243065">
    <property type="component" value="Unassembled WGS sequence"/>
</dbReference>
<feature type="domain" description="MannoseP isomerase/GMP-like beta-helix" evidence="9">
    <location>
        <begin position="302"/>
        <end position="353"/>
    </location>
</feature>
<evidence type="ECO:0000256" key="7">
    <source>
        <dbReference type="ARBA" id="ARBA00047343"/>
    </source>
</evidence>
<organism evidence="10 11">
    <name type="scientific">Kryptobacter tengchongensis</name>
    <dbReference type="NCBI Taxonomy" id="1643429"/>
    <lineage>
        <taxon>Bacteria</taxon>
        <taxon>Pseudomonadati</taxon>
        <taxon>Candidatus Kryptoniota</taxon>
        <taxon>Candidatus Kryptobacter</taxon>
    </lineage>
</organism>
<name>A0A656CWK9_KRYT1</name>
<keyword evidence="11" id="KW-1185">Reference proteome</keyword>
<dbReference type="SUPFAM" id="SSF159283">
    <property type="entry name" value="Guanosine diphospho-D-mannose pyrophosphorylase/mannose-6-phosphate isomerase linker domain"/>
    <property type="match status" value="1"/>
</dbReference>
<dbReference type="Pfam" id="PF22640">
    <property type="entry name" value="ManC_GMP_beta-helix"/>
    <property type="match status" value="1"/>
</dbReference>
<dbReference type="OrthoDB" id="9806359at2"/>
<sequence>MASKAFAVIMAGGVGSRFWPKSRARKPKQFLNILSSKSLIEQTIERINPLIPEENILIVSNKNQTAELVQVLPKFPIQNIILEPLSKNTAPCIGLASLFIKRHQPDAVMVVLPSDHLITDVEKFLNTLKIGIESAYETMGLITIGIQPTYPSTGYGYIQFIEDDESEMSKKGVYKVKTFAEKPDLETAQKFLDSGDFLWNSGMFIWRVDVILDEIKTHLPDIYEELMKIDEAIGRDDFKTVLEQSYGKMRAISIDYGVMEKTDRAYVIKASFGWSDVGSWEEVYNLAPKDKDGNYIASNSENVILIDVKNCLVEGNRTLIAMIGVEDLIVVSTEDAILICKRDRAQDVRNVVNFLKRKNLDKYL</sequence>